<dbReference type="GO" id="GO:0008714">
    <property type="term" value="F:AMP nucleosidase activity"/>
    <property type="evidence" value="ECO:0007669"/>
    <property type="project" value="UniProtKB-EC"/>
</dbReference>
<gene>
    <name evidence="4" type="ORF">F3168_01950</name>
</gene>
<evidence type="ECO:0000313" key="5">
    <source>
        <dbReference type="Proteomes" id="UP000481327"/>
    </source>
</evidence>
<dbReference type="InterPro" id="IPR052341">
    <property type="entry name" value="LOG_family_nucleotidases"/>
</dbReference>
<keyword evidence="5" id="KW-1185">Reference proteome</keyword>
<dbReference type="GO" id="GO:0005829">
    <property type="term" value="C:cytosol"/>
    <property type="evidence" value="ECO:0007669"/>
    <property type="project" value="TreeGrafter"/>
</dbReference>
<evidence type="ECO:0000256" key="2">
    <source>
        <dbReference type="ARBA" id="ARBA00011985"/>
    </source>
</evidence>
<dbReference type="OrthoDB" id="9801098at2"/>
<dbReference type="RefSeq" id="WP_152576476.1">
    <property type="nucleotide sequence ID" value="NZ_JAATJI010000001.1"/>
</dbReference>
<dbReference type="PANTHER" id="PTHR43393:SF3">
    <property type="entry name" value="LYSINE DECARBOXYLASE-LIKE PROTEIN"/>
    <property type="match status" value="1"/>
</dbReference>
<dbReference type="Proteomes" id="UP000481327">
    <property type="component" value="Unassembled WGS sequence"/>
</dbReference>
<evidence type="ECO:0000256" key="1">
    <source>
        <dbReference type="ARBA" id="ARBA00000274"/>
    </source>
</evidence>
<comment type="catalytic activity">
    <reaction evidence="1">
        <text>AMP + H2O = D-ribose 5-phosphate + adenine</text>
        <dbReference type="Rhea" id="RHEA:20129"/>
        <dbReference type="ChEBI" id="CHEBI:15377"/>
        <dbReference type="ChEBI" id="CHEBI:16708"/>
        <dbReference type="ChEBI" id="CHEBI:78346"/>
        <dbReference type="ChEBI" id="CHEBI:456215"/>
        <dbReference type="EC" id="3.2.2.4"/>
    </reaction>
</comment>
<name>A0A7C9KWJ0_9SPHN</name>
<protein>
    <recommendedName>
        <fullName evidence="3">AMP nucleosidase</fullName>
        <ecNumber evidence="2">3.2.2.4</ecNumber>
    </recommendedName>
    <alternativeName>
        <fullName evidence="3">AMP nucleosidase</fullName>
    </alternativeName>
</protein>
<organism evidence="4 5">
    <name type="scientific">Sandarakinorhabdus fusca</name>
    <dbReference type="NCBI Taxonomy" id="1439888"/>
    <lineage>
        <taxon>Bacteria</taxon>
        <taxon>Pseudomonadati</taxon>
        <taxon>Pseudomonadota</taxon>
        <taxon>Alphaproteobacteria</taxon>
        <taxon>Sphingomonadales</taxon>
        <taxon>Sphingosinicellaceae</taxon>
        <taxon>Sandarakinorhabdus</taxon>
    </lineage>
</organism>
<sequence>MNAPHNTPHNAPHVPARLFPTAREEAVVANAPTSTAQTEHPAYALAFQDNDFLLRDALRPVRFQLELLKAELALSEAGIDSMFVFYGSARIPSPEEGAAVLAAATTDDQREIAERLVAKSRYYNVARELAMLASTPVDDIGTRAFTVCSGGGPSIMEAANRGAVDAGAPSVGLNIVLPFEQVPNPYVTPGLSFQFHYFALRKMHFLMRAKAVAVFPGGFGTFDELFELLTLVQTGKVAPLPILLYGREFWNTVVNFEALADEGVIARSDLALFHIVETAEEGWQIIRDRFDF</sequence>
<reference evidence="4 5" key="1">
    <citation type="submission" date="2019-09" db="EMBL/GenBank/DDBJ databases">
        <title>Polymorphobacter sp. isolated from a lake in China.</title>
        <authorList>
            <person name="Liu Z."/>
        </authorList>
    </citation>
    <scope>NUCLEOTIDE SEQUENCE [LARGE SCALE GENOMIC DNA]</scope>
    <source>
        <strain evidence="4 5">D40P</strain>
    </source>
</reference>
<dbReference type="AlphaFoldDB" id="A0A7C9KWJ0"/>
<dbReference type="EC" id="3.2.2.4" evidence="2"/>
<accession>A0A7C9KWJ0</accession>
<evidence type="ECO:0000256" key="3">
    <source>
        <dbReference type="ARBA" id="ARBA00031983"/>
    </source>
</evidence>
<dbReference type="SUPFAM" id="SSF102405">
    <property type="entry name" value="MCP/YpsA-like"/>
    <property type="match status" value="1"/>
</dbReference>
<proteinExistence type="predicted"/>
<dbReference type="Pfam" id="PF03641">
    <property type="entry name" value="Lysine_decarbox"/>
    <property type="match status" value="1"/>
</dbReference>
<comment type="caution">
    <text evidence="4">The sequence shown here is derived from an EMBL/GenBank/DDBJ whole genome shotgun (WGS) entry which is preliminary data.</text>
</comment>
<dbReference type="PANTHER" id="PTHR43393">
    <property type="entry name" value="CYTOKININ RIBOSIDE 5'-MONOPHOSPHATE PHOSPHORIBOHYDROLASE"/>
    <property type="match status" value="1"/>
</dbReference>
<dbReference type="InterPro" id="IPR031100">
    <property type="entry name" value="LOG_fam"/>
</dbReference>
<evidence type="ECO:0000313" key="4">
    <source>
        <dbReference type="EMBL" id="MQT16026.1"/>
    </source>
</evidence>
<dbReference type="EMBL" id="WIOL01000001">
    <property type="protein sequence ID" value="MQT16026.1"/>
    <property type="molecule type" value="Genomic_DNA"/>
</dbReference>
<dbReference type="Gene3D" id="3.40.50.450">
    <property type="match status" value="1"/>
</dbReference>